<keyword evidence="1" id="KW-0472">Membrane</keyword>
<dbReference type="PANTHER" id="PTHR46779:SF1">
    <property type="entry name" value="BETA-1,6-GALACTOSYLTRANSFERASE GALT29A"/>
    <property type="match status" value="1"/>
</dbReference>
<keyword evidence="1" id="KW-0812">Transmembrane</keyword>
<dbReference type="STRING" id="29730.A0A0D2PDC9"/>
<organism evidence="2 3">
    <name type="scientific">Gossypium raimondii</name>
    <name type="common">Peruvian cotton</name>
    <name type="synonym">Gossypium klotzschianum subsp. raimondii</name>
    <dbReference type="NCBI Taxonomy" id="29730"/>
    <lineage>
        <taxon>Eukaryota</taxon>
        <taxon>Viridiplantae</taxon>
        <taxon>Streptophyta</taxon>
        <taxon>Embryophyta</taxon>
        <taxon>Tracheophyta</taxon>
        <taxon>Spermatophyta</taxon>
        <taxon>Magnoliopsida</taxon>
        <taxon>eudicotyledons</taxon>
        <taxon>Gunneridae</taxon>
        <taxon>Pentapetalae</taxon>
        <taxon>rosids</taxon>
        <taxon>malvids</taxon>
        <taxon>Malvales</taxon>
        <taxon>Malvaceae</taxon>
        <taxon>Malvoideae</taxon>
        <taxon>Gossypium</taxon>
    </lineage>
</organism>
<dbReference type="eggNOG" id="KOG2692">
    <property type="taxonomic scope" value="Eukaryota"/>
</dbReference>
<proteinExistence type="predicted"/>
<gene>
    <name evidence="2" type="ORF">B456_004G170400</name>
</gene>
<evidence type="ECO:0000256" key="1">
    <source>
        <dbReference type="SAM" id="Phobius"/>
    </source>
</evidence>
<evidence type="ECO:0000313" key="3">
    <source>
        <dbReference type="Proteomes" id="UP000032304"/>
    </source>
</evidence>
<keyword evidence="1" id="KW-1133">Transmembrane helix</keyword>
<name>A0A0D2PDC9_GOSRA</name>
<dbReference type="EMBL" id="CM001743">
    <property type="protein sequence ID" value="KJB24973.1"/>
    <property type="molecule type" value="Genomic_DNA"/>
</dbReference>
<reference evidence="2 3" key="1">
    <citation type="journal article" date="2012" name="Nature">
        <title>Repeated polyploidization of Gossypium genomes and the evolution of spinnable cotton fibres.</title>
        <authorList>
            <person name="Paterson A.H."/>
            <person name="Wendel J.F."/>
            <person name="Gundlach H."/>
            <person name="Guo H."/>
            <person name="Jenkins J."/>
            <person name="Jin D."/>
            <person name="Llewellyn D."/>
            <person name="Showmaker K.C."/>
            <person name="Shu S."/>
            <person name="Udall J."/>
            <person name="Yoo M.J."/>
            <person name="Byers R."/>
            <person name="Chen W."/>
            <person name="Doron-Faigenboim A."/>
            <person name="Duke M.V."/>
            <person name="Gong L."/>
            <person name="Grimwood J."/>
            <person name="Grover C."/>
            <person name="Grupp K."/>
            <person name="Hu G."/>
            <person name="Lee T.H."/>
            <person name="Li J."/>
            <person name="Lin L."/>
            <person name="Liu T."/>
            <person name="Marler B.S."/>
            <person name="Page J.T."/>
            <person name="Roberts A.W."/>
            <person name="Romanel E."/>
            <person name="Sanders W.S."/>
            <person name="Szadkowski E."/>
            <person name="Tan X."/>
            <person name="Tang H."/>
            <person name="Xu C."/>
            <person name="Wang J."/>
            <person name="Wang Z."/>
            <person name="Zhang D."/>
            <person name="Zhang L."/>
            <person name="Ashrafi H."/>
            <person name="Bedon F."/>
            <person name="Bowers J.E."/>
            <person name="Brubaker C.L."/>
            <person name="Chee P.W."/>
            <person name="Das S."/>
            <person name="Gingle A.R."/>
            <person name="Haigler C.H."/>
            <person name="Harker D."/>
            <person name="Hoffmann L.V."/>
            <person name="Hovav R."/>
            <person name="Jones D.C."/>
            <person name="Lemke C."/>
            <person name="Mansoor S."/>
            <person name="ur Rahman M."/>
            <person name="Rainville L.N."/>
            <person name="Rambani A."/>
            <person name="Reddy U.K."/>
            <person name="Rong J.K."/>
            <person name="Saranga Y."/>
            <person name="Scheffler B.E."/>
            <person name="Scheffler J.A."/>
            <person name="Stelly D.M."/>
            <person name="Triplett B.A."/>
            <person name="Van Deynze A."/>
            <person name="Vaslin M.F."/>
            <person name="Waghmare V.N."/>
            <person name="Walford S.A."/>
            <person name="Wright R.J."/>
            <person name="Zaki E.A."/>
            <person name="Zhang T."/>
            <person name="Dennis E.S."/>
            <person name="Mayer K.F."/>
            <person name="Peterson D.G."/>
            <person name="Rokhsar D.S."/>
            <person name="Wang X."/>
            <person name="Schmutz J."/>
        </authorList>
    </citation>
    <scope>NUCLEOTIDE SEQUENCE [LARGE SCALE GENOMIC DNA]</scope>
</reference>
<dbReference type="Gramene" id="KJB24973">
    <property type="protein sequence ID" value="KJB24973"/>
    <property type="gene ID" value="B456_004G170400"/>
</dbReference>
<sequence length="180" mass="20540">MPKSTEPKDGSESDTDLFNICILFLFWPYLANPIYRPSNVIVLMKRSLRPLISILMLVALTATLSCWIVYPRCGVFIVSTELESTKVLIQPPQTQIFNSTLLKFTSIDTGEAKSKLEIKQLLERDFPNQGRQRNFATSRSFSHHDAKSRNSNGLLVLLKSPNWCNFPFFLFFFSSYSSTA</sequence>
<dbReference type="Proteomes" id="UP000032304">
    <property type="component" value="Chromosome 4"/>
</dbReference>
<dbReference type="PANTHER" id="PTHR46779">
    <property type="entry name" value="BETA-1,6-GALACTOSYLTRANSFERASE GALT29A"/>
    <property type="match status" value="1"/>
</dbReference>
<protein>
    <submittedName>
        <fullName evidence="2">Uncharacterized protein</fullName>
    </submittedName>
</protein>
<evidence type="ECO:0000313" key="2">
    <source>
        <dbReference type="EMBL" id="KJB24973.1"/>
    </source>
</evidence>
<dbReference type="AlphaFoldDB" id="A0A0D2PDC9"/>
<feature type="transmembrane region" description="Helical" evidence="1">
    <location>
        <begin position="47"/>
        <end position="70"/>
    </location>
</feature>
<keyword evidence="3" id="KW-1185">Reference proteome</keyword>
<accession>A0A0D2PDC9</accession>
<feature type="transmembrane region" description="Helical" evidence="1">
    <location>
        <begin position="17"/>
        <end position="35"/>
    </location>
</feature>